<evidence type="ECO:0000313" key="1">
    <source>
        <dbReference type="EMBL" id="PWG17420.1"/>
    </source>
</evidence>
<dbReference type="RefSeq" id="WP_109387822.1">
    <property type="nucleotide sequence ID" value="NZ_QETF01000005.1"/>
</dbReference>
<dbReference type="Proteomes" id="UP000245293">
    <property type="component" value="Unassembled WGS sequence"/>
</dbReference>
<dbReference type="AlphaFoldDB" id="A0A2V1P6J8"/>
<proteinExistence type="predicted"/>
<name>A0A2V1P6J8_9RHOB</name>
<evidence type="ECO:0000313" key="2">
    <source>
        <dbReference type="Proteomes" id="UP000245293"/>
    </source>
</evidence>
<protein>
    <submittedName>
        <fullName evidence="1">Uncharacterized protein</fullName>
    </submittedName>
</protein>
<dbReference type="OrthoDB" id="7859107at2"/>
<gene>
    <name evidence="1" type="ORF">DFK10_06535</name>
</gene>
<organism evidence="1 2">
    <name type="scientific">Salibaculum griseiflavum</name>
    <dbReference type="NCBI Taxonomy" id="1914409"/>
    <lineage>
        <taxon>Bacteria</taxon>
        <taxon>Pseudomonadati</taxon>
        <taxon>Pseudomonadota</taxon>
        <taxon>Alphaproteobacteria</taxon>
        <taxon>Rhodobacterales</taxon>
        <taxon>Roseobacteraceae</taxon>
        <taxon>Salibaculum</taxon>
    </lineage>
</organism>
<comment type="caution">
    <text evidence="1">The sequence shown here is derived from an EMBL/GenBank/DDBJ whole genome shotgun (WGS) entry which is preliminary data.</text>
</comment>
<sequence length="76" mass="8287">MPLLLAILGAVIVFLWWSHRRATAEAAPKPPACIWLATGETRGRLREYRCDSCGVTGYTTGDGPPKTCKKDLKGRG</sequence>
<dbReference type="EMBL" id="QETF01000005">
    <property type="protein sequence ID" value="PWG17420.1"/>
    <property type="molecule type" value="Genomic_DNA"/>
</dbReference>
<keyword evidence="2" id="KW-1185">Reference proteome</keyword>
<accession>A0A2V1P6J8</accession>
<reference evidence="2" key="1">
    <citation type="submission" date="2018-05" db="EMBL/GenBank/DDBJ databases">
        <authorList>
            <person name="Du Z."/>
            <person name="Wang X."/>
        </authorList>
    </citation>
    <scope>NUCLEOTIDE SEQUENCE [LARGE SCALE GENOMIC DNA]</scope>
    <source>
        <strain evidence="2">WDS4C29</strain>
    </source>
</reference>